<keyword evidence="2" id="KW-0964">Secreted</keyword>
<dbReference type="PROSITE" id="PS01209">
    <property type="entry name" value="LDLRA_1"/>
    <property type="match status" value="1"/>
</dbReference>
<evidence type="ECO:0000256" key="4">
    <source>
        <dbReference type="ARBA" id="ARBA00023157"/>
    </source>
</evidence>
<evidence type="ECO:0000256" key="2">
    <source>
        <dbReference type="ARBA" id="ARBA00022525"/>
    </source>
</evidence>
<keyword evidence="6" id="KW-0732">Signal</keyword>
<dbReference type="SMART" id="SM00192">
    <property type="entry name" value="LDLa"/>
    <property type="match status" value="1"/>
</dbReference>
<evidence type="ECO:0008006" key="9">
    <source>
        <dbReference type="Google" id="ProtNLM"/>
    </source>
</evidence>
<dbReference type="InterPro" id="IPR036055">
    <property type="entry name" value="LDL_receptor-like_sf"/>
</dbReference>
<dbReference type="Gene3D" id="4.10.400.10">
    <property type="entry name" value="Low-density Lipoprotein Receptor"/>
    <property type="match status" value="1"/>
</dbReference>
<keyword evidence="8" id="KW-1185">Reference proteome</keyword>
<evidence type="ECO:0000256" key="1">
    <source>
        <dbReference type="ARBA" id="ARBA00004613"/>
    </source>
</evidence>
<evidence type="ECO:0000256" key="6">
    <source>
        <dbReference type="SAM" id="SignalP"/>
    </source>
</evidence>
<dbReference type="InterPro" id="IPR002172">
    <property type="entry name" value="LDrepeatLR_classA_rpt"/>
</dbReference>
<dbReference type="CDD" id="cd00112">
    <property type="entry name" value="LDLa"/>
    <property type="match status" value="1"/>
</dbReference>
<dbReference type="EMBL" id="JAHRIN010016991">
    <property type="protein sequence ID" value="MEQ2196652.1"/>
    <property type="molecule type" value="Genomic_DNA"/>
</dbReference>
<gene>
    <name evidence="7" type="ORF">XENOCAPTIV_007551</name>
</gene>
<feature type="signal peptide" evidence="6">
    <location>
        <begin position="1"/>
        <end position="26"/>
    </location>
</feature>
<keyword evidence="3" id="KW-0204">Cytolysis</keyword>
<organism evidence="7 8">
    <name type="scientific">Xenoophorus captivus</name>
    <dbReference type="NCBI Taxonomy" id="1517983"/>
    <lineage>
        <taxon>Eukaryota</taxon>
        <taxon>Metazoa</taxon>
        <taxon>Chordata</taxon>
        <taxon>Craniata</taxon>
        <taxon>Vertebrata</taxon>
        <taxon>Euteleostomi</taxon>
        <taxon>Actinopterygii</taxon>
        <taxon>Neopterygii</taxon>
        <taxon>Teleostei</taxon>
        <taxon>Neoteleostei</taxon>
        <taxon>Acanthomorphata</taxon>
        <taxon>Ovalentaria</taxon>
        <taxon>Atherinomorphae</taxon>
        <taxon>Cyprinodontiformes</taxon>
        <taxon>Goodeidae</taxon>
        <taxon>Xenoophorus</taxon>
    </lineage>
</organism>
<feature type="chain" id="PRO_5045216643" description="Complement component C9" evidence="6">
    <location>
        <begin position="27"/>
        <end position="291"/>
    </location>
</feature>
<dbReference type="PRINTS" id="PR00764">
    <property type="entry name" value="COMPLEMENTC9"/>
</dbReference>
<accession>A0ABV0QLF0</accession>
<dbReference type="PANTHER" id="PTHR45742">
    <property type="entry name" value="COMPLEMENT COMPONENT C6"/>
    <property type="match status" value="1"/>
</dbReference>
<feature type="disulfide bond" evidence="5">
    <location>
        <begin position="127"/>
        <end position="142"/>
    </location>
</feature>
<proteinExistence type="predicted"/>
<dbReference type="InterPro" id="IPR036383">
    <property type="entry name" value="TSP1_rpt_sf"/>
</dbReference>
<evidence type="ECO:0000256" key="5">
    <source>
        <dbReference type="PROSITE-ProRule" id="PRU00124"/>
    </source>
</evidence>
<dbReference type="SUPFAM" id="SSF57424">
    <property type="entry name" value="LDL receptor-like module"/>
    <property type="match status" value="1"/>
</dbReference>
<dbReference type="InterPro" id="IPR023415">
    <property type="entry name" value="LDLR_class-A_CS"/>
</dbReference>
<evidence type="ECO:0000256" key="3">
    <source>
        <dbReference type="ARBA" id="ARBA00022852"/>
    </source>
</evidence>
<comment type="caution">
    <text evidence="7">The sequence shown here is derived from an EMBL/GenBank/DDBJ whole genome shotgun (WGS) entry which is preliminary data.</text>
</comment>
<dbReference type="InterPro" id="IPR001862">
    <property type="entry name" value="MAC_perforin"/>
</dbReference>
<dbReference type="Proteomes" id="UP001434883">
    <property type="component" value="Unassembled WGS sequence"/>
</dbReference>
<evidence type="ECO:0000313" key="8">
    <source>
        <dbReference type="Proteomes" id="UP001434883"/>
    </source>
</evidence>
<keyword evidence="4 5" id="KW-1015">Disulfide bond</keyword>
<protein>
    <recommendedName>
        <fullName evidence="9">Complement component C9</fullName>
    </recommendedName>
</protein>
<reference evidence="7 8" key="1">
    <citation type="submission" date="2021-06" db="EMBL/GenBank/DDBJ databases">
        <authorList>
            <person name="Palmer J.M."/>
        </authorList>
    </citation>
    <scope>NUCLEOTIDE SEQUENCE [LARGE SCALE GENOMIC DNA]</scope>
    <source>
        <strain evidence="7 8">XC_2019</strain>
        <tissue evidence="7">Muscle</tissue>
    </source>
</reference>
<dbReference type="SUPFAM" id="SSF82895">
    <property type="entry name" value="TSP-1 type 1 repeat"/>
    <property type="match status" value="1"/>
</dbReference>
<feature type="disulfide bond" evidence="5">
    <location>
        <begin position="108"/>
        <end position="120"/>
    </location>
</feature>
<evidence type="ECO:0000313" key="7">
    <source>
        <dbReference type="EMBL" id="MEQ2196652.1"/>
    </source>
</evidence>
<comment type="subcellular location">
    <subcellularLocation>
        <location evidence="1">Secreted</location>
    </subcellularLocation>
</comment>
<sequence length="291" mass="33010">MGTFNHVVLALCVLHLFLNGRPTVNASRKPWTTASNRRARAANRPVPINCKVGSWSSWTRCDSCTDKTLRFQPLEKPSQFGGIHCVGSLWETLACPRATTQCMVKDYCGESFTCKETGRCISQSLRCNGERDCDNFSDEDQCERINQREDKCSTLIPIPGAERGTQGYNILTGDFMNQVLDPKYFGGKCEYVYNGEWSKLMYDTFCESLQYNEDEKNYRKPYNYLTYRFVAEATSKGSDEYYEDMQSLLKARQSMSSFNLGVSVGIGSVEVGLKGSEESEFLKNITKYQSQ</sequence>
<dbReference type="PANTHER" id="PTHR45742:SF1">
    <property type="entry name" value="COMPLEMENT COMPONENT C8 ALPHA CHAIN"/>
    <property type="match status" value="1"/>
</dbReference>
<comment type="caution">
    <text evidence="5">Lacks conserved residue(s) required for the propagation of feature annotation.</text>
</comment>
<name>A0ABV0QLF0_9TELE</name>
<feature type="non-terminal residue" evidence="7">
    <location>
        <position position="291"/>
    </location>
</feature>
<dbReference type="Pfam" id="PF00057">
    <property type="entry name" value="Ldl_recept_a"/>
    <property type="match status" value="1"/>
</dbReference>
<dbReference type="PROSITE" id="PS50068">
    <property type="entry name" value="LDLRA_2"/>
    <property type="match status" value="1"/>
</dbReference>